<reference evidence="2 3" key="1">
    <citation type="journal article" date="2014" name="PLoS Genet.">
        <title>Phylogenetically driven sequencing of extremely halophilic archaea reveals strategies for static and dynamic osmo-response.</title>
        <authorList>
            <person name="Becker E.A."/>
            <person name="Seitzer P.M."/>
            <person name="Tritt A."/>
            <person name="Larsen D."/>
            <person name="Krusor M."/>
            <person name="Yao A.I."/>
            <person name="Wu D."/>
            <person name="Madern D."/>
            <person name="Eisen J.A."/>
            <person name="Darling A.E."/>
            <person name="Facciotti M.T."/>
        </authorList>
    </citation>
    <scope>NUCLEOTIDE SEQUENCE [LARGE SCALE GENOMIC DNA]</scope>
    <source>
        <strain evidence="2 3">DSM 5350</strain>
    </source>
</reference>
<dbReference type="PATRIC" id="fig|1227455.4.peg.93"/>
<gene>
    <name evidence="2" type="ORF">C449_00465</name>
</gene>
<dbReference type="Proteomes" id="UP000011669">
    <property type="component" value="Unassembled WGS sequence"/>
</dbReference>
<dbReference type="EMBL" id="AOMD01000002">
    <property type="protein sequence ID" value="EMA47899.1"/>
    <property type="molecule type" value="Genomic_DNA"/>
</dbReference>
<sequence>MWEETGRGEFEAVVSFPIPPSGVEPDLARRGIVLQVGCLVLAIVCAAVLDLNLKTTVLVPPGLDITEVPQIAERTQPNFLALGSGIAASISSCRPTEPRHGDRQTSEPDNRETGERAGRVHSDPKSDG</sequence>
<protein>
    <submittedName>
        <fullName evidence="2">Uncharacterized protein</fullName>
    </submittedName>
</protein>
<organism evidence="2 3">
    <name type="scientific">Halococcus saccharolyticus DSM 5350</name>
    <dbReference type="NCBI Taxonomy" id="1227455"/>
    <lineage>
        <taxon>Archaea</taxon>
        <taxon>Methanobacteriati</taxon>
        <taxon>Methanobacteriota</taxon>
        <taxon>Stenosarchaea group</taxon>
        <taxon>Halobacteria</taxon>
        <taxon>Halobacteriales</taxon>
        <taxon>Halococcaceae</taxon>
        <taxon>Halococcus</taxon>
    </lineage>
</organism>
<evidence type="ECO:0000313" key="3">
    <source>
        <dbReference type="Proteomes" id="UP000011669"/>
    </source>
</evidence>
<evidence type="ECO:0000256" key="1">
    <source>
        <dbReference type="SAM" id="MobiDB-lite"/>
    </source>
</evidence>
<dbReference type="AlphaFoldDB" id="M0MT27"/>
<comment type="caution">
    <text evidence="2">The sequence shown here is derived from an EMBL/GenBank/DDBJ whole genome shotgun (WGS) entry which is preliminary data.</text>
</comment>
<feature type="compositionally biased region" description="Basic and acidic residues" evidence="1">
    <location>
        <begin position="96"/>
        <end position="128"/>
    </location>
</feature>
<name>M0MT27_9EURY</name>
<proteinExistence type="predicted"/>
<keyword evidence="3" id="KW-1185">Reference proteome</keyword>
<dbReference type="STRING" id="1227455.C449_00465"/>
<accession>M0MT27</accession>
<evidence type="ECO:0000313" key="2">
    <source>
        <dbReference type="EMBL" id="EMA47899.1"/>
    </source>
</evidence>
<feature type="region of interest" description="Disordered" evidence="1">
    <location>
        <begin position="90"/>
        <end position="128"/>
    </location>
</feature>
<dbReference type="InParanoid" id="M0MT27"/>